<dbReference type="InterPro" id="IPR016181">
    <property type="entry name" value="Acyl_CoA_acyltransferase"/>
</dbReference>
<protein>
    <submittedName>
        <fullName evidence="2">GNAT family N-acetyltransferase</fullName>
    </submittedName>
</protein>
<dbReference type="GO" id="GO:0016747">
    <property type="term" value="F:acyltransferase activity, transferring groups other than amino-acyl groups"/>
    <property type="evidence" value="ECO:0007669"/>
    <property type="project" value="InterPro"/>
</dbReference>
<organism evidence="2 3">
    <name type="scientific">Salicibibacter cibi</name>
    <dbReference type="NCBI Taxonomy" id="2743001"/>
    <lineage>
        <taxon>Bacteria</taxon>
        <taxon>Bacillati</taxon>
        <taxon>Bacillota</taxon>
        <taxon>Bacilli</taxon>
        <taxon>Bacillales</taxon>
        <taxon>Bacillaceae</taxon>
        <taxon>Salicibibacter</taxon>
    </lineage>
</organism>
<dbReference type="EMBL" id="CP054706">
    <property type="protein sequence ID" value="QQK80442.1"/>
    <property type="molecule type" value="Genomic_DNA"/>
</dbReference>
<feature type="domain" description="N-acetyltransferase" evidence="1">
    <location>
        <begin position="7"/>
        <end position="166"/>
    </location>
</feature>
<proteinExistence type="predicted"/>
<name>A0A7T6ZBT3_9BACI</name>
<reference evidence="2 3" key="1">
    <citation type="submission" date="2020-06" db="EMBL/GenBank/DDBJ databases">
        <title>Genomic analysis of Salicibibacter sp. NKC21-4.</title>
        <authorList>
            <person name="Oh Y.J."/>
        </authorList>
    </citation>
    <scope>NUCLEOTIDE SEQUENCE [LARGE SCALE GENOMIC DNA]</scope>
    <source>
        <strain evidence="2 3">NKC21-4</strain>
    </source>
</reference>
<keyword evidence="2" id="KW-0808">Transferase</keyword>
<gene>
    <name evidence="2" type="ORF">HUG20_11425</name>
</gene>
<evidence type="ECO:0000259" key="1">
    <source>
        <dbReference type="PROSITE" id="PS51186"/>
    </source>
</evidence>
<accession>A0A7T6ZBT3</accession>
<dbReference type="Pfam" id="PF13302">
    <property type="entry name" value="Acetyltransf_3"/>
    <property type="match status" value="1"/>
</dbReference>
<dbReference type="SUPFAM" id="SSF55729">
    <property type="entry name" value="Acyl-CoA N-acyltransferases (Nat)"/>
    <property type="match status" value="1"/>
</dbReference>
<dbReference type="Proteomes" id="UP000595349">
    <property type="component" value="Chromosome"/>
</dbReference>
<dbReference type="PANTHER" id="PTHR43415:SF3">
    <property type="entry name" value="GNAT-FAMILY ACETYLTRANSFERASE"/>
    <property type="match status" value="1"/>
</dbReference>
<sequence>MLEGNKTYLRLMEEQDVPYKVKWVNDPEVRKTLNIEVPISEVGTKKWLLNVSLDNTRKDFIICDLNNNVPIGFGGFINIDLRYSKAEAYLVIGGKEYRGQGIGFEVKKLLTVYGFKELGINRIYSYMWAGNDKMIRLNEKLGYTVEGRLREDVFTNGEFRDRVMMSMLKKEYTGIF</sequence>
<evidence type="ECO:0000313" key="3">
    <source>
        <dbReference type="Proteomes" id="UP000595349"/>
    </source>
</evidence>
<evidence type="ECO:0000313" key="2">
    <source>
        <dbReference type="EMBL" id="QQK80442.1"/>
    </source>
</evidence>
<keyword evidence="3" id="KW-1185">Reference proteome</keyword>
<dbReference type="KEGG" id="scib:HUG20_11425"/>
<dbReference type="InterPro" id="IPR000182">
    <property type="entry name" value="GNAT_dom"/>
</dbReference>
<dbReference type="RefSeq" id="WP_200084814.1">
    <property type="nucleotide sequence ID" value="NZ_CP054706.1"/>
</dbReference>
<dbReference type="AlphaFoldDB" id="A0A7T6ZBT3"/>
<dbReference type="PANTHER" id="PTHR43415">
    <property type="entry name" value="SPERMIDINE N(1)-ACETYLTRANSFERASE"/>
    <property type="match status" value="1"/>
</dbReference>
<dbReference type="PROSITE" id="PS51186">
    <property type="entry name" value="GNAT"/>
    <property type="match status" value="1"/>
</dbReference>
<dbReference type="Gene3D" id="3.40.630.30">
    <property type="match status" value="1"/>
</dbReference>